<sequence length="122" mass="12429">MCHARDLEDKNPEQGSNSAGATCKYQASSAVVDVLLTGATGGPSSLPTQVPRTKATAAKLGVPPSRMESAGPMCGFAAQLVTGQVVEVIYTPKLSDPSTTCMLAQVVSSVGLMNTIEGSTAE</sequence>
<protein>
    <submittedName>
        <fullName evidence="2">Uncharacterized protein</fullName>
    </submittedName>
</protein>
<keyword evidence="3" id="KW-1185">Reference proteome</keyword>
<proteinExistence type="predicted"/>
<accession>A0A3E0HZT5</accession>
<feature type="region of interest" description="Disordered" evidence="1">
    <location>
        <begin position="1"/>
        <end position="20"/>
    </location>
</feature>
<dbReference type="EMBL" id="QUNO01000003">
    <property type="protein sequence ID" value="REH51978.1"/>
    <property type="molecule type" value="Genomic_DNA"/>
</dbReference>
<dbReference type="AlphaFoldDB" id="A0A3E0HZT5"/>
<evidence type="ECO:0000313" key="3">
    <source>
        <dbReference type="Proteomes" id="UP000256269"/>
    </source>
</evidence>
<evidence type="ECO:0000313" key="2">
    <source>
        <dbReference type="EMBL" id="REH51978.1"/>
    </source>
</evidence>
<dbReference type="Proteomes" id="UP000256269">
    <property type="component" value="Unassembled WGS sequence"/>
</dbReference>
<gene>
    <name evidence="2" type="ORF">BCF44_103427</name>
</gene>
<feature type="compositionally biased region" description="Basic and acidic residues" evidence="1">
    <location>
        <begin position="1"/>
        <end position="12"/>
    </location>
</feature>
<reference evidence="2 3" key="1">
    <citation type="submission" date="2018-08" db="EMBL/GenBank/DDBJ databases">
        <title>Genomic Encyclopedia of Archaeal and Bacterial Type Strains, Phase II (KMG-II): from individual species to whole genera.</title>
        <authorList>
            <person name="Goeker M."/>
        </authorList>
    </citation>
    <scope>NUCLEOTIDE SEQUENCE [LARGE SCALE GENOMIC DNA]</scope>
    <source>
        <strain evidence="2 3">DSM 45791</strain>
    </source>
</reference>
<evidence type="ECO:0000256" key="1">
    <source>
        <dbReference type="SAM" id="MobiDB-lite"/>
    </source>
</evidence>
<name>A0A3E0HZT5_9PSEU</name>
<organism evidence="2 3">
    <name type="scientific">Kutzneria buriramensis</name>
    <dbReference type="NCBI Taxonomy" id="1045776"/>
    <lineage>
        <taxon>Bacteria</taxon>
        <taxon>Bacillati</taxon>
        <taxon>Actinomycetota</taxon>
        <taxon>Actinomycetes</taxon>
        <taxon>Pseudonocardiales</taxon>
        <taxon>Pseudonocardiaceae</taxon>
        <taxon>Kutzneria</taxon>
    </lineage>
</organism>
<comment type="caution">
    <text evidence="2">The sequence shown here is derived from an EMBL/GenBank/DDBJ whole genome shotgun (WGS) entry which is preliminary data.</text>
</comment>